<feature type="domain" description="Glycosyltransferase subfamily 4-like N-terminal" evidence="2">
    <location>
        <begin position="59"/>
        <end position="202"/>
    </location>
</feature>
<dbReference type="InterPro" id="IPR050194">
    <property type="entry name" value="Glycosyltransferase_grp1"/>
</dbReference>
<evidence type="ECO:0000259" key="1">
    <source>
        <dbReference type="Pfam" id="PF00534"/>
    </source>
</evidence>
<dbReference type="CDD" id="cd03801">
    <property type="entry name" value="GT4_PimA-like"/>
    <property type="match status" value="1"/>
</dbReference>
<dbReference type="Proteomes" id="UP000076925">
    <property type="component" value="Unassembled WGS sequence"/>
</dbReference>
<dbReference type="InterPro" id="IPR028098">
    <property type="entry name" value="Glyco_trans_4-like_N"/>
</dbReference>
<name>A0A139XA35_9CYAN</name>
<feature type="domain" description="Glycosyl transferase family 1" evidence="1">
    <location>
        <begin position="213"/>
        <end position="368"/>
    </location>
</feature>
<accession>A0A139XA35</accession>
<dbReference type="RefSeq" id="WP_017746439.1">
    <property type="nucleotide sequence ID" value="NZ_KQ976354.1"/>
</dbReference>
<dbReference type="EMBL" id="ANNX02000020">
    <property type="protein sequence ID" value="KYC41554.1"/>
    <property type="molecule type" value="Genomic_DNA"/>
</dbReference>
<proteinExistence type="predicted"/>
<dbReference type="Gene3D" id="3.40.50.2000">
    <property type="entry name" value="Glycogen Phosphorylase B"/>
    <property type="match status" value="2"/>
</dbReference>
<dbReference type="AlphaFoldDB" id="A0A139XA35"/>
<comment type="caution">
    <text evidence="3">The sequence shown here is derived from an EMBL/GenBank/DDBJ whole genome shotgun (WGS) entry which is preliminary data.</text>
</comment>
<protein>
    <submittedName>
        <fullName evidence="3">Glycosyl transferase family 1</fullName>
    </submittedName>
</protein>
<keyword evidence="3" id="KW-0808">Transferase</keyword>
<dbReference type="GO" id="GO:0016757">
    <property type="term" value="F:glycosyltransferase activity"/>
    <property type="evidence" value="ECO:0007669"/>
    <property type="project" value="InterPro"/>
</dbReference>
<dbReference type="PANTHER" id="PTHR45947:SF13">
    <property type="entry name" value="TRANSFERASE"/>
    <property type="match status" value="1"/>
</dbReference>
<gene>
    <name evidence="3" type="ORF">WA1_16005</name>
</gene>
<reference evidence="3 4" key="1">
    <citation type="journal article" date="2013" name="Genome Biol. Evol.">
        <title>Genomes of Stigonematalean cyanobacteria (subsection V) and the evolution of oxygenic photosynthesis from prokaryotes to plastids.</title>
        <authorList>
            <person name="Dagan T."/>
            <person name="Roettger M."/>
            <person name="Stucken K."/>
            <person name="Landan G."/>
            <person name="Koch R."/>
            <person name="Major P."/>
            <person name="Gould S.B."/>
            <person name="Goremykin V.V."/>
            <person name="Rippka R."/>
            <person name="Tandeau de Marsac N."/>
            <person name="Gugger M."/>
            <person name="Lockhart P.J."/>
            <person name="Allen J.F."/>
            <person name="Brune I."/>
            <person name="Maus I."/>
            <person name="Puhler A."/>
            <person name="Martin W.F."/>
        </authorList>
    </citation>
    <scope>NUCLEOTIDE SEQUENCE [LARGE SCALE GENOMIC DNA]</scope>
    <source>
        <strain evidence="3 4">PCC 7110</strain>
    </source>
</reference>
<dbReference type="OrthoDB" id="9787111at2"/>
<dbReference type="Pfam" id="PF00534">
    <property type="entry name" value="Glycos_transf_1"/>
    <property type="match status" value="1"/>
</dbReference>
<sequence length="396" mass="44599">MKVLVLHNRYQLAGGEDGVVQAEKSLLEANGHKIRVLEVSNKDITNPWDKVTAGINAIYSHSAKQQVSQEIEHFRPDVVHVHNFFPLLSPSVYDACKENGLPVVQTLHNYRLVCPKAMPFREGKICEDCIGELIPWQGVAHGCYRNSRLQSSAVTAMITWHRLRGTWRERVDAYIVFTQFQKEKLIPAGLPSDKIYIKPNFVFAPDSLTQNEKRGDYLLFVGRLSEEKGVSVLIDAYIENDLRVPLKIVGDGPLRQTLQQKVKNANADKAIQFLGFQDKPTVLNLMQNAQFLVFPSIWYEGFPLTIAEAFACGLPVLVTKLGGMVEIVEDGVAGCHFEAGNITDLTAKIKWLMTHPEKRTAMGQNARQTYEAKYTPQANYQQLMNIYQQIANKKSA</sequence>
<evidence type="ECO:0000313" key="3">
    <source>
        <dbReference type="EMBL" id="KYC41554.1"/>
    </source>
</evidence>
<dbReference type="STRING" id="128403.WA1_16005"/>
<dbReference type="Pfam" id="PF13439">
    <property type="entry name" value="Glyco_transf_4"/>
    <property type="match status" value="1"/>
</dbReference>
<dbReference type="InterPro" id="IPR001296">
    <property type="entry name" value="Glyco_trans_1"/>
</dbReference>
<evidence type="ECO:0000313" key="4">
    <source>
        <dbReference type="Proteomes" id="UP000076925"/>
    </source>
</evidence>
<dbReference type="SUPFAM" id="SSF53756">
    <property type="entry name" value="UDP-Glycosyltransferase/glycogen phosphorylase"/>
    <property type="match status" value="1"/>
</dbReference>
<keyword evidence="4" id="KW-1185">Reference proteome</keyword>
<evidence type="ECO:0000259" key="2">
    <source>
        <dbReference type="Pfam" id="PF13439"/>
    </source>
</evidence>
<dbReference type="PANTHER" id="PTHR45947">
    <property type="entry name" value="SULFOQUINOVOSYL TRANSFERASE SQD2"/>
    <property type="match status" value="1"/>
</dbReference>
<organism evidence="3 4">
    <name type="scientific">Scytonema hofmannii PCC 7110</name>
    <dbReference type="NCBI Taxonomy" id="128403"/>
    <lineage>
        <taxon>Bacteria</taxon>
        <taxon>Bacillati</taxon>
        <taxon>Cyanobacteriota</taxon>
        <taxon>Cyanophyceae</taxon>
        <taxon>Nostocales</taxon>
        <taxon>Scytonemataceae</taxon>
        <taxon>Scytonema</taxon>
    </lineage>
</organism>